<evidence type="ECO:0000256" key="4">
    <source>
        <dbReference type="ARBA" id="ARBA00023163"/>
    </source>
</evidence>
<evidence type="ECO:0000313" key="6">
    <source>
        <dbReference type="EMBL" id="TFW22569.1"/>
    </source>
</evidence>
<sequence length="300" mass="33470">MDRFNAMRIFTRIVELESFSKAAEDLQIPAATATYTIKQLEARLGVRLLQRTTRHVSTTLDGQAYYQRCVRILADVEETEAGFGNSGVAPRGKLRVDLQGTLALHYVLPRLQEFFGRYPDIELEIGMGDRYVDLVRDGVDCVLRVGELRDSSMVGRRLATLQQVTCGSAAYFERHGVPLTLDDLHKQGHRAVNFFSSSTGKLFPFDFIVDGKERSIALPGAVSVSNADAYKACCAHGLGLIQVPRYHIDGLLARGALREVLGDWRPRPMTVSVVYPHQRQLSPRVRVFVDWLSDVMSAAS</sequence>
<keyword evidence="2" id="KW-0805">Transcription regulation</keyword>
<dbReference type="FunFam" id="1.10.10.10:FF:000001">
    <property type="entry name" value="LysR family transcriptional regulator"/>
    <property type="match status" value="1"/>
</dbReference>
<accession>A0A4Y9SFS6</accession>
<dbReference type="GO" id="GO:0043565">
    <property type="term" value="F:sequence-specific DNA binding"/>
    <property type="evidence" value="ECO:0007669"/>
    <property type="project" value="TreeGrafter"/>
</dbReference>
<dbReference type="SUPFAM" id="SSF53850">
    <property type="entry name" value="Periplasmic binding protein-like II"/>
    <property type="match status" value="1"/>
</dbReference>
<feature type="domain" description="HTH lysR-type" evidence="5">
    <location>
        <begin position="1"/>
        <end position="59"/>
    </location>
</feature>
<gene>
    <name evidence="6" type="ORF">E4L98_12000</name>
</gene>
<reference evidence="6 7" key="1">
    <citation type="submission" date="2019-03" db="EMBL/GenBank/DDBJ databases">
        <title>Draft Genome Sequence of Duganella callidus sp. nov., a Novel Duganella Species Isolated from Cultivated Soil.</title>
        <authorList>
            <person name="Raths R."/>
            <person name="Peta V."/>
            <person name="Bucking H."/>
        </authorList>
    </citation>
    <scope>NUCLEOTIDE SEQUENCE [LARGE SCALE GENOMIC DNA]</scope>
    <source>
        <strain evidence="6 7">DN04</strain>
    </source>
</reference>
<dbReference type="Pfam" id="PF00126">
    <property type="entry name" value="HTH_1"/>
    <property type="match status" value="1"/>
</dbReference>
<keyword evidence="7" id="KW-1185">Reference proteome</keyword>
<dbReference type="PROSITE" id="PS50931">
    <property type="entry name" value="HTH_LYSR"/>
    <property type="match status" value="1"/>
</dbReference>
<dbReference type="InterPro" id="IPR058163">
    <property type="entry name" value="LysR-type_TF_proteobact-type"/>
</dbReference>
<dbReference type="InterPro" id="IPR036390">
    <property type="entry name" value="WH_DNA-bd_sf"/>
</dbReference>
<dbReference type="Proteomes" id="UP000297729">
    <property type="component" value="Unassembled WGS sequence"/>
</dbReference>
<keyword evidence="4" id="KW-0804">Transcription</keyword>
<evidence type="ECO:0000313" key="7">
    <source>
        <dbReference type="Proteomes" id="UP000297729"/>
    </source>
</evidence>
<dbReference type="GO" id="GO:0003700">
    <property type="term" value="F:DNA-binding transcription factor activity"/>
    <property type="evidence" value="ECO:0007669"/>
    <property type="project" value="InterPro"/>
</dbReference>
<dbReference type="GO" id="GO:0006351">
    <property type="term" value="P:DNA-templated transcription"/>
    <property type="evidence" value="ECO:0007669"/>
    <property type="project" value="TreeGrafter"/>
</dbReference>
<evidence type="ECO:0000256" key="1">
    <source>
        <dbReference type="ARBA" id="ARBA00009437"/>
    </source>
</evidence>
<comment type="similarity">
    <text evidence="1">Belongs to the LysR transcriptional regulatory family.</text>
</comment>
<dbReference type="PANTHER" id="PTHR30537:SF72">
    <property type="entry name" value="LYSR FAMILY TRANSCRIPTIONAL REGULATOR"/>
    <property type="match status" value="1"/>
</dbReference>
<dbReference type="Gene3D" id="1.10.10.10">
    <property type="entry name" value="Winged helix-like DNA-binding domain superfamily/Winged helix DNA-binding domain"/>
    <property type="match status" value="1"/>
</dbReference>
<dbReference type="AlphaFoldDB" id="A0A4Y9SFS6"/>
<dbReference type="InterPro" id="IPR000847">
    <property type="entry name" value="LysR_HTH_N"/>
</dbReference>
<dbReference type="Gene3D" id="3.40.190.290">
    <property type="match status" value="1"/>
</dbReference>
<comment type="caution">
    <text evidence="6">The sequence shown here is derived from an EMBL/GenBank/DDBJ whole genome shotgun (WGS) entry which is preliminary data.</text>
</comment>
<dbReference type="SUPFAM" id="SSF46785">
    <property type="entry name" value="Winged helix' DNA-binding domain"/>
    <property type="match status" value="1"/>
</dbReference>
<evidence type="ECO:0000256" key="3">
    <source>
        <dbReference type="ARBA" id="ARBA00023125"/>
    </source>
</evidence>
<dbReference type="PANTHER" id="PTHR30537">
    <property type="entry name" value="HTH-TYPE TRANSCRIPTIONAL REGULATOR"/>
    <property type="match status" value="1"/>
</dbReference>
<keyword evidence="3" id="KW-0238">DNA-binding</keyword>
<evidence type="ECO:0000259" key="5">
    <source>
        <dbReference type="PROSITE" id="PS50931"/>
    </source>
</evidence>
<protein>
    <submittedName>
        <fullName evidence="6">LysR family transcriptional regulator</fullName>
    </submittedName>
</protein>
<dbReference type="OrthoDB" id="8538345at2"/>
<dbReference type="InterPro" id="IPR005119">
    <property type="entry name" value="LysR_subst-bd"/>
</dbReference>
<dbReference type="InterPro" id="IPR036388">
    <property type="entry name" value="WH-like_DNA-bd_sf"/>
</dbReference>
<organism evidence="6 7">
    <name type="scientific">Duganella callida</name>
    <dbReference type="NCBI Taxonomy" id="2561932"/>
    <lineage>
        <taxon>Bacteria</taxon>
        <taxon>Pseudomonadati</taxon>
        <taxon>Pseudomonadota</taxon>
        <taxon>Betaproteobacteria</taxon>
        <taxon>Burkholderiales</taxon>
        <taxon>Oxalobacteraceae</taxon>
        <taxon>Telluria group</taxon>
        <taxon>Duganella</taxon>
    </lineage>
</organism>
<proteinExistence type="inferred from homology"/>
<dbReference type="Pfam" id="PF03466">
    <property type="entry name" value="LysR_substrate"/>
    <property type="match status" value="1"/>
</dbReference>
<dbReference type="CDD" id="cd08472">
    <property type="entry name" value="PBP2_CrgA_like_3"/>
    <property type="match status" value="1"/>
</dbReference>
<evidence type="ECO:0000256" key="2">
    <source>
        <dbReference type="ARBA" id="ARBA00023015"/>
    </source>
</evidence>
<dbReference type="EMBL" id="SPVG01000121">
    <property type="protein sequence ID" value="TFW22569.1"/>
    <property type="molecule type" value="Genomic_DNA"/>
</dbReference>
<dbReference type="RefSeq" id="WP_135201791.1">
    <property type="nucleotide sequence ID" value="NZ_SPVG01000121.1"/>
</dbReference>
<name>A0A4Y9SFS6_9BURK</name>